<dbReference type="InterPro" id="IPR050117">
    <property type="entry name" value="MAPK"/>
</dbReference>
<dbReference type="InterPro" id="IPR003527">
    <property type="entry name" value="MAP_kinase_CS"/>
</dbReference>
<feature type="binding site" evidence="9">
    <location>
        <position position="57"/>
    </location>
    <ligand>
        <name>ATP</name>
        <dbReference type="ChEBI" id="CHEBI:30616"/>
    </ligand>
</feature>
<evidence type="ECO:0000256" key="2">
    <source>
        <dbReference type="ARBA" id="ARBA00022527"/>
    </source>
</evidence>
<keyword evidence="4 9" id="KW-0547">Nucleotide-binding</keyword>
<reference evidence="12 13" key="1">
    <citation type="submission" date="2021-05" db="EMBL/GenBank/DDBJ databases">
        <title>Genome Assembly of Synthetic Allotetraploid Brassica napus Reveals Homoeologous Exchanges between Subgenomes.</title>
        <authorList>
            <person name="Davis J.T."/>
        </authorList>
    </citation>
    <scope>NUCLEOTIDE SEQUENCE [LARGE SCALE GENOMIC DNA]</scope>
    <source>
        <strain evidence="13">cv. Da-Ae</strain>
        <tissue evidence="12">Seedling</tissue>
    </source>
</reference>
<evidence type="ECO:0000313" key="12">
    <source>
        <dbReference type="EMBL" id="KAH0924769.1"/>
    </source>
</evidence>
<accession>A0ABQ8D5X0</accession>
<keyword evidence="6 9" id="KW-0067">ATP-binding</keyword>
<evidence type="ECO:0000256" key="7">
    <source>
        <dbReference type="ARBA" id="ARBA00047592"/>
    </source>
</evidence>
<dbReference type="InterPro" id="IPR017441">
    <property type="entry name" value="Protein_kinase_ATP_BS"/>
</dbReference>
<evidence type="ECO:0000256" key="6">
    <source>
        <dbReference type="ARBA" id="ARBA00022840"/>
    </source>
</evidence>
<dbReference type="EMBL" id="JAGKQM010000005">
    <property type="protein sequence ID" value="KAH0924769.1"/>
    <property type="molecule type" value="Genomic_DNA"/>
</dbReference>
<comment type="caution">
    <text evidence="12">The sequence shown here is derived from an EMBL/GenBank/DDBJ whole genome shotgun (WGS) entry which is preliminary data.</text>
</comment>
<evidence type="ECO:0000256" key="4">
    <source>
        <dbReference type="ARBA" id="ARBA00022741"/>
    </source>
</evidence>
<evidence type="ECO:0000256" key="1">
    <source>
        <dbReference type="ARBA" id="ARBA00008832"/>
    </source>
</evidence>
<keyword evidence="5" id="KW-0418">Kinase</keyword>
<protein>
    <recommendedName>
        <fullName evidence="11">Protein kinase domain-containing protein</fullName>
    </recommendedName>
</protein>
<dbReference type="Gene3D" id="3.30.200.20">
    <property type="entry name" value="Phosphorylase Kinase, domain 1"/>
    <property type="match status" value="1"/>
</dbReference>
<dbReference type="PANTHER" id="PTHR24055">
    <property type="entry name" value="MITOGEN-ACTIVATED PROTEIN KINASE"/>
    <property type="match status" value="1"/>
</dbReference>
<dbReference type="Gene3D" id="3.80.10.10">
    <property type="entry name" value="Ribonuclease Inhibitor"/>
    <property type="match status" value="1"/>
</dbReference>
<evidence type="ECO:0000259" key="11">
    <source>
        <dbReference type="PROSITE" id="PS50011"/>
    </source>
</evidence>
<proteinExistence type="inferred from homology"/>
<dbReference type="PROSITE" id="PS00107">
    <property type="entry name" value="PROTEIN_KINASE_ATP"/>
    <property type="match status" value="1"/>
</dbReference>
<dbReference type="InterPro" id="IPR011009">
    <property type="entry name" value="Kinase-like_dom_sf"/>
</dbReference>
<dbReference type="CDD" id="cd07859">
    <property type="entry name" value="STKc_TDY_MAPK"/>
    <property type="match status" value="1"/>
</dbReference>
<comment type="similarity">
    <text evidence="1">Belongs to the protein kinase superfamily. CMGC Ser/Thr protein kinase family. MAP kinase subfamily.</text>
</comment>
<name>A0ABQ8D5X0_BRANA</name>
<evidence type="ECO:0000256" key="9">
    <source>
        <dbReference type="PROSITE-ProRule" id="PRU10141"/>
    </source>
</evidence>
<sequence length="983" mass="111388">MPFWGVYVLMNNLEMEFFSDYGDASRFKIQEVIGKGSYGVVCSAIDTLTGEKVAIKKIHDIFEHISDAARILREIKLLRLLRHPDIVEIKHIMLPPSRREFKDIYVVFELMESDLHQVIKANDDLTKEHYQFFLYQLLRALKYIHTANVYHRDLKPKNILANANCKLKICDFGLARVAFNDTPTTIFWTDYVATRWYRAPELCGSFYSKYTPAIDIWSIGCIFAEVLMGKPLFPGKNVVHQLDLMTDLLGTPSMDTISRVRNEKARRYLTSMRKKPPIPFTQKFPNADPLSLKLLERLLAFDPKDRPTAEEALADPYFKGLAKVEREPSCQPITKMEFEFERRKVTKEDIRELISREILEYHPQLLKDHMSGADKTNFLYPSAVDQFRRQFAHLEENSGKTGPVAPLERKHASLPRSTVIHSTAVARGGQPKLMNNTNTLNPETTQNIPLNHHATLQAQQRNLSAAKPSAFMGPVAPFDNGRTSRDAYDPRSFIRSTTTSLPFQQQSASTAAMGKQQERRTTTTTTMESERQARQISQYNRYAQPDVAINIDNNPFIMARTGMHKAENMSDHRIIIDTNLLQATAGIGVAAAAAAAAPGGSAHRKVGEDVSAWTVDANDDECFMATTDACGSGSPFHHRHYFVPPKSKKAALLLDYICNQTIDTHHKIRVAARRCSFMRRSLSIKNSGDLSDMGLVAIGRGCCKLSKFEIQGCENVTVKGVRTMVTLLRKTLTAVRISCCKNLDAATASLKAVEPIYDRIKKLHIDCVWSSLEEEGGVEETSETNHDDCERMWEKLEYLSLWINVGEFLTPLPMTGLDDCPNLEEIRIKIEGDCRGKHKPAEPELGLSCLALYPKLSKMQLDCGDTIGYALTAPPMQMDLSLWERFFLTGIDYWPPQDRDVNQRSLSLPGAGLLQECLTLRKLFIHGTAHEHFMNFLLRIPNLRDVQLREDYYPATENDMSTEMRVGSCSRFEDQLNSRNIID</sequence>
<dbReference type="Gene3D" id="1.10.510.10">
    <property type="entry name" value="Transferase(Phosphotransferase) domain 1"/>
    <property type="match status" value="1"/>
</dbReference>
<dbReference type="Proteomes" id="UP000824890">
    <property type="component" value="Unassembled WGS sequence"/>
</dbReference>
<dbReference type="PROSITE" id="PS01351">
    <property type="entry name" value="MAPK"/>
    <property type="match status" value="1"/>
</dbReference>
<evidence type="ECO:0000256" key="5">
    <source>
        <dbReference type="ARBA" id="ARBA00022777"/>
    </source>
</evidence>
<keyword evidence="2" id="KW-0723">Serine/threonine-protein kinase</keyword>
<feature type="compositionally biased region" description="Polar residues" evidence="10">
    <location>
        <begin position="497"/>
        <end position="510"/>
    </location>
</feature>
<dbReference type="InterPro" id="IPR000719">
    <property type="entry name" value="Prot_kinase_dom"/>
</dbReference>
<evidence type="ECO:0000313" key="13">
    <source>
        <dbReference type="Proteomes" id="UP000824890"/>
    </source>
</evidence>
<organism evidence="12 13">
    <name type="scientific">Brassica napus</name>
    <name type="common">Rape</name>
    <dbReference type="NCBI Taxonomy" id="3708"/>
    <lineage>
        <taxon>Eukaryota</taxon>
        <taxon>Viridiplantae</taxon>
        <taxon>Streptophyta</taxon>
        <taxon>Embryophyta</taxon>
        <taxon>Tracheophyta</taxon>
        <taxon>Spermatophyta</taxon>
        <taxon>Magnoliopsida</taxon>
        <taxon>eudicotyledons</taxon>
        <taxon>Gunneridae</taxon>
        <taxon>Pentapetalae</taxon>
        <taxon>rosids</taxon>
        <taxon>malvids</taxon>
        <taxon>Brassicales</taxon>
        <taxon>Brassicaceae</taxon>
        <taxon>Brassiceae</taxon>
        <taxon>Brassica</taxon>
    </lineage>
</organism>
<comment type="catalytic activity">
    <reaction evidence="8">
        <text>L-seryl-[protein] + ATP = O-phospho-L-seryl-[protein] + ADP + H(+)</text>
        <dbReference type="Rhea" id="RHEA:17989"/>
        <dbReference type="Rhea" id="RHEA-COMP:9863"/>
        <dbReference type="Rhea" id="RHEA-COMP:11604"/>
        <dbReference type="ChEBI" id="CHEBI:15378"/>
        <dbReference type="ChEBI" id="CHEBI:29999"/>
        <dbReference type="ChEBI" id="CHEBI:30616"/>
        <dbReference type="ChEBI" id="CHEBI:83421"/>
        <dbReference type="ChEBI" id="CHEBI:456216"/>
        <dbReference type="EC" id="2.7.11.24"/>
    </reaction>
</comment>
<comment type="catalytic activity">
    <reaction evidence="7">
        <text>L-threonyl-[protein] + ATP = O-phospho-L-threonyl-[protein] + ADP + H(+)</text>
        <dbReference type="Rhea" id="RHEA:46608"/>
        <dbReference type="Rhea" id="RHEA-COMP:11060"/>
        <dbReference type="Rhea" id="RHEA-COMP:11605"/>
        <dbReference type="ChEBI" id="CHEBI:15378"/>
        <dbReference type="ChEBI" id="CHEBI:30013"/>
        <dbReference type="ChEBI" id="CHEBI:30616"/>
        <dbReference type="ChEBI" id="CHEBI:61977"/>
        <dbReference type="ChEBI" id="CHEBI:456216"/>
        <dbReference type="EC" id="2.7.11.24"/>
    </reaction>
</comment>
<keyword evidence="3" id="KW-0808">Transferase</keyword>
<dbReference type="SUPFAM" id="SSF52047">
    <property type="entry name" value="RNI-like"/>
    <property type="match status" value="1"/>
</dbReference>
<dbReference type="SUPFAM" id="SSF56112">
    <property type="entry name" value="Protein kinase-like (PK-like)"/>
    <property type="match status" value="1"/>
</dbReference>
<keyword evidence="13" id="KW-1185">Reference proteome</keyword>
<dbReference type="PROSITE" id="PS50011">
    <property type="entry name" value="PROTEIN_KINASE_DOM"/>
    <property type="match status" value="1"/>
</dbReference>
<dbReference type="SMART" id="SM00220">
    <property type="entry name" value="S_TKc"/>
    <property type="match status" value="1"/>
</dbReference>
<evidence type="ECO:0000256" key="10">
    <source>
        <dbReference type="SAM" id="MobiDB-lite"/>
    </source>
</evidence>
<gene>
    <name evidence="12" type="ORF">HID58_017025</name>
</gene>
<dbReference type="InterPro" id="IPR032675">
    <property type="entry name" value="LRR_dom_sf"/>
</dbReference>
<dbReference type="Pfam" id="PF00069">
    <property type="entry name" value="Pkinase"/>
    <property type="match status" value="1"/>
</dbReference>
<feature type="domain" description="Protein kinase" evidence="11">
    <location>
        <begin position="27"/>
        <end position="318"/>
    </location>
</feature>
<evidence type="ECO:0000256" key="3">
    <source>
        <dbReference type="ARBA" id="ARBA00022679"/>
    </source>
</evidence>
<feature type="region of interest" description="Disordered" evidence="10">
    <location>
        <begin position="497"/>
        <end position="534"/>
    </location>
</feature>
<evidence type="ECO:0000256" key="8">
    <source>
        <dbReference type="ARBA" id="ARBA00048312"/>
    </source>
</evidence>